<evidence type="ECO:0000259" key="15">
    <source>
        <dbReference type="Pfam" id="PF02603"/>
    </source>
</evidence>
<comment type="similarity">
    <text evidence="3 14">Belongs to the HPrK/P family.</text>
</comment>
<feature type="domain" description="HPr kinase/phosphorylase C-terminal" evidence="16">
    <location>
        <begin position="135"/>
        <end position="305"/>
    </location>
</feature>
<dbReference type="InterPro" id="IPR011104">
    <property type="entry name" value="Hpr_kin/Pase_C"/>
</dbReference>
<dbReference type="GO" id="GO:0005524">
    <property type="term" value="F:ATP binding"/>
    <property type="evidence" value="ECO:0007669"/>
    <property type="project" value="UniProtKB-UniRule"/>
</dbReference>
<keyword evidence="7 14" id="KW-0479">Metal-binding</keyword>
<dbReference type="FunFam" id="3.40.50.300:FF:000174">
    <property type="entry name" value="HPr kinase/phosphorylase"/>
    <property type="match status" value="1"/>
</dbReference>
<feature type="active site" description="Proton acceptor; for phosphorylation activity. Proton donor; for dephosphorylation activity" evidence="14">
    <location>
        <position position="182"/>
    </location>
</feature>
<feature type="binding site" evidence="14">
    <location>
        <position position="207"/>
    </location>
    <ligand>
        <name>Mg(2+)</name>
        <dbReference type="ChEBI" id="CHEBI:18420"/>
    </ligand>
</feature>
<sequence>MPQITVRQLFIDNAEKLRLTWVAGQSGANNLLTNDAAEQKPRLALVGHLNFIHPNRVQVLGIAEVNYFQGLSPDAQKESVQRLFANEMALMVVANSQPVPEALKEGAERHHVPLLTSSEQSPYLMDVLRYYLSKALAVSTHLHGVFLDVLEVGVLLTGESSMGKSELALELISRGHGLVADDVVEVYRTNPEMLEGRCPPMLRDFLEVRGIGVLNIRTIFGETAVRPKKTLKLIVHLAKAGGETLAPIDRLQMQAATQEILGVQVRKLVIPVAAGRNLAVLVEAAVRNYILQLRGIDSTREFIERHQRFMELGE</sequence>
<reference evidence="17 18" key="1">
    <citation type="submission" date="2015-07" db="EMBL/GenBank/DDBJ databases">
        <title>Draft genome sequence of the Amantichitinum ursilacus IGB-41, a new chitin-degrading bacterium.</title>
        <authorList>
            <person name="Kirstahler P."/>
            <person name="Guenther M."/>
            <person name="Grumaz C."/>
            <person name="Rupp S."/>
            <person name="Zibek S."/>
            <person name="Sohn K."/>
        </authorList>
    </citation>
    <scope>NUCLEOTIDE SEQUENCE [LARGE SCALE GENOMIC DNA]</scope>
    <source>
        <strain evidence="17 18">IGB-41</strain>
    </source>
</reference>
<dbReference type="InterPro" id="IPR028979">
    <property type="entry name" value="Ser_kin/Pase_Hpr-like_N_sf"/>
</dbReference>
<keyword evidence="11 14" id="KW-0460">Magnesium</keyword>
<feature type="active site" evidence="14">
    <location>
        <position position="164"/>
    </location>
</feature>
<dbReference type="GO" id="GO:0004712">
    <property type="term" value="F:protein serine/threonine/tyrosine kinase activity"/>
    <property type="evidence" value="ECO:0007669"/>
    <property type="project" value="UniProtKB-UniRule"/>
</dbReference>
<dbReference type="OrthoDB" id="9778803at2"/>
<dbReference type="InterPro" id="IPR011126">
    <property type="entry name" value="Hpr_kin/Pase_Hpr_N"/>
</dbReference>
<keyword evidence="8 14" id="KW-0547">Nucleotide-binding</keyword>
<comment type="caution">
    <text evidence="14">Lacks conserved residue(s) required for the propagation of feature annotation.</text>
</comment>
<dbReference type="GO" id="GO:0000155">
    <property type="term" value="F:phosphorelay sensor kinase activity"/>
    <property type="evidence" value="ECO:0007669"/>
    <property type="project" value="InterPro"/>
</dbReference>
<evidence type="ECO:0000256" key="2">
    <source>
        <dbReference type="ARBA" id="ARBA00001946"/>
    </source>
</evidence>
<evidence type="ECO:0000313" key="17">
    <source>
        <dbReference type="EMBL" id="KPC54041.1"/>
    </source>
</evidence>
<comment type="function">
    <text evidence="14">Catalyzes the ATP- as well as the pyrophosphate-dependent phosphorylation of a specific serine residue in HPr, a phosphocarrier protein of the phosphoenolpyruvate-dependent sugar phosphotransferase system (PTS). HprK/P also catalyzes the pyrophosphate-producing, inorganic phosphate-dependent dephosphorylation (phosphorolysis) of seryl-phosphorylated HPr (P-Ser-HPr).</text>
</comment>
<dbReference type="HAMAP" id="MF_01249">
    <property type="entry name" value="HPr_kinase"/>
    <property type="match status" value="1"/>
</dbReference>
<keyword evidence="12 14" id="KW-0511">Multifunctional enzyme</keyword>
<dbReference type="PANTHER" id="PTHR30305">
    <property type="entry name" value="PROTEIN YJDM-RELATED"/>
    <property type="match status" value="1"/>
</dbReference>
<comment type="caution">
    <text evidence="17">The sequence shown here is derived from an EMBL/GenBank/DDBJ whole genome shotgun (WGS) entry which is preliminary data.</text>
</comment>
<evidence type="ECO:0000256" key="5">
    <source>
        <dbReference type="ARBA" id="ARBA00022527"/>
    </source>
</evidence>
<comment type="miscellaneous">
    <text evidence="14">Both phosphorylation and phosphorolysis are carried out by the same active site and suggest a common mechanism for both reactions.</text>
</comment>
<comment type="cofactor">
    <cofactor evidence="2 14">
        <name>Mg(2+)</name>
        <dbReference type="ChEBI" id="CHEBI:18420"/>
    </cofactor>
</comment>
<dbReference type="SUPFAM" id="SSF53795">
    <property type="entry name" value="PEP carboxykinase-like"/>
    <property type="match status" value="1"/>
</dbReference>
<keyword evidence="10 14" id="KW-0067">ATP-binding</keyword>
<organism evidence="17 18">
    <name type="scientific">Amantichitinum ursilacus</name>
    <dbReference type="NCBI Taxonomy" id="857265"/>
    <lineage>
        <taxon>Bacteria</taxon>
        <taxon>Pseudomonadati</taxon>
        <taxon>Pseudomonadota</taxon>
        <taxon>Betaproteobacteria</taxon>
        <taxon>Neisseriales</taxon>
        <taxon>Chitinibacteraceae</taxon>
        <taxon>Amantichitinum</taxon>
    </lineage>
</organism>
<dbReference type="Gene3D" id="3.40.1390.20">
    <property type="entry name" value="HprK N-terminal domain-like"/>
    <property type="match status" value="1"/>
</dbReference>
<dbReference type="RefSeq" id="WP_053936754.1">
    <property type="nucleotide sequence ID" value="NZ_LAQT01000003.1"/>
</dbReference>
<feature type="binding site" evidence="14">
    <location>
        <position position="165"/>
    </location>
    <ligand>
        <name>Mg(2+)</name>
        <dbReference type="ChEBI" id="CHEBI:18420"/>
    </ligand>
</feature>
<dbReference type="EC" id="2.7.4.-" evidence="14"/>
<feature type="active site" evidence="14">
    <location>
        <position position="250"/>
    </location>
</feature>
<dbReference type="PANTHER" id="PTHR30305:SF1">
    <property type="entry name" value="HPR KINASE_PHOSPHORYLASE"/>
    <property type="match status" value="1"/>
</dbReference>
<dbReference type="GO" id="GO:0000287">
    <property type="term" value="F:magnesium ion binding"/>
    <property type="evidence" value="ECO:0007669"/>
    <property type="project" value="UniProtKB-UniRule"/>
</dbReference>
<dbReference type="InterPro" id="IPR027417">
    <property type="entry name" value="P-loop_NTPase"/>
</dbReference>
<evidence type="ECO:0000256" key="3">
    <source>
        <dbReference type="ARBA" id="ARBA00006883"/>
    </source>
</evidence>
<comment type="domain">
    <text evidence="14">The Walker A ATP-binding motif also binds Pi and PPi.</text>
</comment>
<feature type="active site" evidence="14">
    <location>
        <position position="143"/>
    </location>
</feature>
<dbReference type="InterPro" id="IPR003755">
    <property type="entry name" value="HPr(Ser)_kin/Pase"/>
</dbReference>
<dbReference type="Pfam" id="PF02603">
    <property type="entry name" value="Hpr_kinase_N"/>
    <property type="match status" value="1"/>
</dbReference>
<comment type="subunit">
    <text evidence="4 14">Homohexamer.</text>
</comment>
<feature type="region of interest" description="Important for the catalytic mechanism of both phosphorylation and dephosphorylation" evidence="14">
    <location>
        <begin position="206"/>
        <end position="215"/>
    </location>
</feature>
<dbReference type="GO" id="GO:0004674">
    <property type="term" value="F:protein serine/threonine kinase activity"/>
    <property type="evidence" value="ECO:0007669"/>
    <property type="project" value="UniProtKB-KW"/>
</dbReference>
<dbReference type="PATRIC" id="fig|857265.3.peg.1087"/>
<dbReference type="SUPFAM" id="SSF75138">
    <property type="entry name" value="HprK N-terminal domain-like"/>
    <property type="match status" value="1"/>
</dbReference>
<accession>A0A0N0XJT4</accession>
<evidence type="ECO:0000256" key="4">
    <source>
        <dbReference type="ARBA" id="ARBA00011643"/>
    </source>
</evidence>
<protein>
    <recommendedName>
        <fullName evidence="14">HPr kinase/phosphorylase</fullName>
        <shortName evidence="14">HPrK/P</shortName>
        <ecNumber evidence="14">2.7.11.-</ecNumber>
        <ecNumber evidence="14">2.7.4.-</ecNumber>
    </recommendedName>
    <alternativeName>
        <fullName evidence="14">HPr(Ser) kinase/phosphorylase</fullName>
    </alternativeName>
</protein>
<dbReference type="NCBIfam" id="TIGR00679">
    <property type="entry name" value="hpr-ser"/>
    <property type="match status" value="1"/>
</dbReference>
<comment type="catalytic activity">
    <reaction evidence="13 14">
        <text>[HPr protein]-O-phospho-L-serine + phosphate + H(+) = [HPr protein]-L-serine + diphosphate</text>
        <dbReference type="Rhea" id="RHEA:46604"/>
        <dbReference type="Rhea" id="RHEA-COMP:11602"/>
        <dbReference type="Rhea" id="RHEA-COMP:11603"/>
        <dbReference type="ChEBI" id="CHEBI:15378"/>
        <dbReference type="ChEBI" id="CHEBI:29999"/>
        <dbReference type="ChEBI" id="CHEBI:33019"/>
        <dbReference type="ChEBI" id="CHEBI:43474"/>
        <dbReference type="ChEBI" id="CHEBI:83421"/>
    </reaction>
</comment>
<dbReference type="CDD" id="cd01918">
    <property type="entry name" value="HprK_C"/>
    <property type="match status" value="1"/>
</dbReference>
<evidence type="ECO:0000256" key="8">
    <source>
        <dbReference type="ARBA" id="ARBA00022741"/>
    </source>
</evidence>
<name>A0A0N0XJT4_9NEIS</name>
<keyword evidence="6 14" id="KW-0808">Transferase</keyword>
<keyword evidence="18" id="KW-1185">Reference proteome</keyword>
<evidence type="ECO:0000259" key="16">
    <source>
        <dbReference type="Pfam" id="PF07475"/>
    </source>
</evidence>
<evidence type="ECO:0000256" key="9">
    <source>
        <dbReference type="ARBA" id="ARBA00022777"/>
    </source>
</evidence>
<dbReference type="EMBL" id="LAQT01000003">
    <property type="protein sequence ID" value="KPC54041.1"/>
    <property type="molecule type" value="Genomic_DNA"/>
</dbReference>
<dbReference type="Gene3D" id="3.40.50.300">
    <property type="entry name" value="P-loop containing nucleotide triphosphate hydrolases"/>
    <property type="match status" value="1"/>
</dbReference>
<proteinExistence type="inferred from homology"/>
<dbReference type="Pfam" id="PF07475">
    <property type="entry name" value="Hpr_kinase_C"/>
    <property type="match status" value="1"/>
</dbReference>
<keyword evidence="5 14" id="KW-0723">Serine/threonine-protein kinase</keyword>
<dbReference type="STRING" id="857265.WG78_05310"/>
<evidence type="ECO:0000256" key="13">
    <source>
        <dbReference type="ARBA" id="ARBA00047657"/>
    </source>
</evidence>
<feature type="region of interest" description="Important for the catalytic mechanism of dephosphorylation" evidence="14">
    <location>
        <begin position="271"/>
        <end position="276"/>
    </location>
</feature>
<dbReference type="AlphaFoldDB" id="A0A0N0XJT4"/>
<keyword evidence="9 14" id="KW-0418">Kinase</keyword>
<evidence type="ECO:0000256" key="1">
    <source>
        <dbReference type="ARBA" id="ARBA00001120"/>
    </source>
</evidence>
<evidence type="ECO:0000256" key="11">
    <source>
        <dbReference type="ARBA" id="ARBA00022842"/>
    </source>
</evidence>
<evidence type="ECO:0000256" key="12">
    <source>
        <dbReference type="ARBA" id="ARBA00023268"/>
    </source>
</evidence>
<dbReference type="GO" id="GO:0006109">
    <property type="term" value="P:regulation of carbohydrate metabolic process"/>
    <property type="evidence" value="ECO:0007669"/>
    <property type="project" value="UniProtKB-UniRule"/>
</dbReference>
<evidence type="ECO:0000256" key="6">
    <source>
        <dbReference type="ARBA" id="ARBA00022679"/>
    </source>
</evidence>
<dbReference type="EC" id="2.7.11.-" evidence="14"/>
<evidence type="ECO:0000256" key="7">
    <source>
        <dbReference type="ARBA" id="ARBA00022723"/>
    </source>
</evidence>
<dbReference type="Proteomes" id="UP000037939">
    <property type="component" value="Unassembled WGS sequence"/>
</dbReference>
<evidence type="ECO:0000256" key="10">
    <source>
        <dbReference type="ARBA" id="ARBA00022840"/>
    </source>
</evidence>
<gene>
    <name evidence="14 17" type="primary">hprK</name>
    <name evidence="17" type="ORF">WG78_05310</name>
</gene>
<feature type="domain" description="HPr(Ser) kinase/phosphorylase N-terminal" evidence="15">
    <location>
        <begin position="4"/>
        <end position="132"/>
    </location>
</feature>
<evidence type="ECO:0000256" key="14">
    <source>
        <dbReference type="HAMAP-Rule" id="MF_01249"/>
    </source>
</evidence>
<evidence type="ECO:0000313" key="18">
    <source>
        <dbReference type="Proteomes" id="UP000037939"/>
    </source>
</evidence>
<comment type="catalytic activity">
    <reaction evidence="1 14">
        <text>[HPr protein]-L-serine + ATP = [HPr protein]-O-phospho-L-serine + ADP + H(+)</text>
        <dbReference type="Rhea" id="RHEA:46600"/>
        <dbReference type="Rhea" id="RHEA-COMP:11602"/>
        <dbReference type="Rhea" id="RHEA-COMP:11603"/>
        <dbReference type="ChEBI" id="CHEBI:15378"/>
        <dbReference type="ChEBI" id="CHEBI:29999"/>
        <dbReference type="ChEBI" id="CHEBI:30616"/>
        <dbReference type="ChEBI" id="CHEBI:83421"/>
        <dbReference type="ChEBI" id="CHEBI:456216"/>
    </reaction>
</comment>